<evidence type="ECO:0008006" key="4">
    <source>
        <dbReference type="Google" id="ProtNLM"/>
    </source>
</evidence>
<evidence type="ECO:0000256" key="1">
    <source>
        <dbReference type="SAM" id="MobiDB-lite"/>
    </source>
</evidence>
<gene>
    <name evidence="2" type="ORF">HICCMSTLAB_LOCUS192</name>
</gene>
<dbReference type="OrthoDB" id="6778678at2759"/>
<feature type="compositionally biased region" description="Basic and acidic residues" evidence="1">
    <location>
        <begin position="211"/>
        <end position="220"/>
    </location>
</feature>
<sequence>MSRTCRGCSGSIVNDSVSCPGCASTYHPSCAKSTSVLSNGAFQRCCGVKKSFSYEDLRKLICDESKSTKNEITAGILKVQESVDALSQSVNERINIIEEGQHKLGKKVVTLEGNIKANTDKIKALEEHPPGDESILDEVEDRLARRNNVLLFNLPEPIQSDLEARSEADASLITKICNTLSIDSSSSSLTSQYRVELHTKEEDQPTSPRSGSERRSDDIRSYSTSTPAAQEYPGGVSASSHGRRSQSTTSDKAWQDSNYQHTIASSKSNAERRSILNTTYKQSYIY</sequence>
<feature type="compositionally biased region" description="Polar residues" evidence="1">
    <location>
        <begin position="237"/>
        <end position="258"/>
    </location>
</feature>
<accession>A0A8J2H4W3</accession>
<dbReference type="Proteomes" id="UP000786811">
    <property type="component" value="Unassembled WGS sequence"/>
</dbReference>
<feature type="region of interest" description="Disordered" evidence="1">
    <location>
        <begin position="197"/>
        <end position="258"/>
    </location>
</feature>
<protein>
    <recommendedName>
        <fullName evidence="4">Phorbol-ester/DAG-type domain-containing protein</fullName>
    </recommendedName>
</protein>
<evidence type="ECO:0000313" key="3">
    <source>
        <dbReference type="Proteomes" id="UP000786811"/>
    </source>
</evidence>
<reference evidence="2" key="1">
    <citation type="submission" date="2021-04" db="EMBL/GenBank/DDBJ databases">
        <authorList>
            <person name="Chebbi M.A.C M."/>
        </authorList>
    </citation>
    <scope>NUCLEOTIDE SEQUENCE</scope>
</reference>
<organism evidence="2 3">
    <name type="scientific">Cotesia congregata</name>
    <name type="common">Parasitoid wasp</name>
    <name type="synonym">Apanteles congregatus</name>
    <dbReference type="NCBI Taxonomy" id="51543"/>
    <lineage>
        <taxon>Eukaryota</taxon>
        <taxon>Metazoa</taxon>
        <taxon>Ecdysozoa</taxon>
        <taxon>Arthropoda</taxon>
        <taxon>Hexapoda</taxon>
        <taxon>Insecta</taxon>
        <taxon>Pterygota</taxon>
        <taxon>Neoptera</taxon>
        <taxon>Endopterygota</taxon>
        <taxon>Hymenoptera</taxon>
        <taxon>Apocrita</taxon>
        <taxon>Ichneumonoidea</taxon>
        <taxon>Braconidae</taxon>
        <taxon>Microgastrinae</taxon>
        <taxon>Cotesia</taxon>
    </lineage>
</organism>
<name>A0A8J2H4W3_COTCN</name>
<comment type="caution">
    <text evidence="2">The sequence shown here is derived from an EMBL/GenBank/DDBJ whole genome shotgun (WGS) entry which is preliminary data.</text>
</comment>
<evidence type="ECO:0000313" key="2">
    <source>
        <dbReference type="EMBL" id="CAG5072807.1"/>
    </source>
</evidence>
<dbReference type="AlphaFoldDB" id="A0A8J2H4W3"/>
<proteinExistence type="predicted"/>
<keyword evidence="3" id="KW-1185">Reference proteome</keyword>
<dbReference type="EMBL" id="CAJNRD030001003">
    <property type="protein sequence ID" value="CAG5072807.1"/>
    <property type="molecule type" value="Genomic_DNA"/>
</dbReference>